<accession>A0A9D3YDR4</accession>
<feature type="region of interest" description="Disordered" evidence="1">
    <location>
        <begin position="137"/>
        <end position="181"/>
    </location>
</feature>
<reference evidence="2" key="2">
    <citation type="submission" date="2020-11" db="EMBL/GenBank/DDBJ databases">
        <authorList>
            <person name="McCartney M.A."/>
            <person name="Auch B."/>
            <person name="Kono T."/>
            <person name="Mallez S."/>
            <person name="Becker A."/>
            <person name="Gohl D.M."/>
            <person name="Silverstein K.A.T."/>
            <person name="Koren S."/>
            <person name="Bechman K.B."/>
            <person name="Herman A."/>
            <person name="Abrahante J.E."/>
            <person name="Garbe J."/>
        </authorList>
    </citation>
    <scope>NUCLEOTIDE SEQUENCE</scope>
    <source>
        <strain evidence="2">Duluth1</strain>
        <tissue evidence="2">Whole animal</tissue>
    </source>
</reference>
<comment type="caution">
    <text evidence="2">The sequence shown here is derived from an EMBL/GenBank/DDBJ whole genome shotgun (WGS) entry which is preliminary data.</text>
</comment>
<name>A0A9D3YDR4_DREPO</name>
<proteinExistence type="predicted"/>
<organism evidence="2 3">
    <name type="scientific">Dreissena polymorpha</name>
    <name type="common">Zebra mussel</name>
    <name type="synonym">Mytilus polymorpha</name>
    <dbReference type="NCBI Taxonomy" id="45954"/>
    <lineage>
        <taxon>Eukaryota</taxon>
        <taxon>Metazoa</taxon>
        <taxon>Spiralia</taxon>
        <taxon>Lophotrochozoa</taxon>
        <taxon>Mollusca</taxon>
        <taxon>Bivalvia</taxon>
        <taxon>Autobranchia</taxon>
        <taxon>Heteroconchia</taxon>
        <taxon>Euheterodonta</taxon>
        <taxon>Imparidentia</taxon>
        <taxon>Neoheterodontei</taxon>
        <taxon>Myida</taxon>
        <taxon>Dreissenoidea</taxon>
        <taxon>Dreissenidae</taxon>
        <taxon>Dreissena</taxon>
    </lineage>
</organism>
<dbReference type="Proteomes" id="UP000828390">
    <property type="component" value="Unassembled WGS sequence"/>
</dbReference>
<protein>
    <submittedName>
        <fullName evidence="2">Uncharacterized protein</fullName>
    </submittedName>
</protein>
<sequence>MASVEQTVSQLDSLEIEDVNKKRKAAGASSVSEADTSVVVGETEHKTLRQLKNKSKINPVNEVKKIIEQSDTEVEDESNWMRKELAEINNKLSNMLTKNDSGLKSMMRELVNEMKDELFKSVIHTIETLESSVFEKQQENDKFANEVKRPEEQLNNEKDEEQQYKMEMTKQQLTNEKKLNELEQYSGRNNIRLSGCVDKESG</sequence>
<feature type="compositionally biased region" description="Basic and acidic residues" evidence="1">
    <location>
        <begin position="137"/>
        <end position="168"/>
    </location>
</feature>
<reference evidence="2" key="1">
    <citation type="journal article" date="2019" name="bioRxiv">
        <title>The Genome of the Zebra Mussel, Dreissena polymorpha: A Resource for Invasive Species Research.</title>
        <authorList>
            <person name="McCartney M.A."/>
            <person name="Auch B."/>
            <person name="Kono T."/>
            <person name="Mallez S."/>
            <person name="Zhang Y."/>
            <person name="Obille A."/>
            <person name="Becker A."/>
            <person name="Abrahante J.E."/>
            <person name="Garbe J."/>
            <person name="Badalamenti J.P."/>
            <person name="Herman A."/>
            <person name="Mangelson H."/>
            <person name="Liachko I."/>
            <person name="Sullivan S."/>
            <person name="Sone E.D."/>
            <person name="Koren S."/>
            <person name="Silverstein K.A.T."/>
            <person name="Beckman K.B."/>
            <person name="Gohl D.M."/>
        </authorList>
    </citation>
    <scope>NUCLEOTIDE SEQUENCE</scope>
    <source>
        <strain evidence="2">Duluth1</strain>
        <tissue evidence="2">Whole animal</tissue>
    </source>
</reference>
<dbReference type="AlphaFoldDB" id="A0A9D3YDR4"/>
<evidence type="ECO:0000313" key="3">
    <source>
        <dbReference type="Proteomes" id="UP000828390"/>
    </source>
</evidence>
<feature type="region of interest" description="Disordered" evidence="1">
    <location>
        <begin position="22"/>
        <end position="41"/>
    </location>
</feature>
<keyword evidence="3" id="KW-1185">Reference proteome</keyword>
<gene>
    <name evidence="2" type="ORF">DPMN_086229</name>
</gene>
<evidence type="ECO:0000256" key="1">
    <source>
        <dbReference type="SAM" id="MobiDB-lite"/>
    </source>
</evidence>
<dbReference type="EMBL" id="JAIWYP010000016">
    <property type="protein sequence ID" value="KAH3698683.1"/>
    <property type="molecule type" value="Genomic_DNA"/>
</dbReference>
<evidence type="ECO:0000313" key="2">
    <source>
        <dbReference type="EMBL" id="KAH3698683.1"/>
    </source>
</evidence>